<accession>A0AAV5V415</accession>
<dbReference type="EMBL" id="BTSY01000001">
    <property type="protein sequence ID" value="GMT12609.1"/>
    <property type="molecule type" value="Genomic_DNA"/>
</dbReference>
<organism evidence="1 2">
    <name type="scientific">Pristionchus fissidentatus</name>
    <dbReference type="NCBI Taxonomy" id="1538716"/>
    <lineage>
        <taxon>Eukaryota</taxon>
        <taxon>Metazoa</taxon>
        <taxon>Ecdysozoa</taxon>
        <taxon>Nematoda</taxon>
        <taxon>Chromadorea</taxon>
        <taxon>Rhabditida</taxon>
        <taxon>Rhabditina</taxon>
        <taxon>Diplogasteromorpha</taxon>
        <taxon>Diplogasteroidea</taxon>
        <taxon>Neodiplogasteridae</taxon>
        <taxon>Pristionchus</taxon>
    </lineage>
</organism>
<evidence type="ECO:0000313" key="1">
    <source>
        <dbReference type="EMBL" id="GMT12609.1"/>
    </source>
</evidence>
<dbReference type="Proteomes" id="UP001432322">
    <property type="component" value="Unassembled WGS sequence"/>
</dbReference>
<comment type="caution">
    <text evidence="1">The sequence shown here is derived from an EMBL/GenBank/DDBJ whole genome shotgun (WGS) entry which is preliminary data.</text>
</comment>
<name>A0AAV5V415_9BILA</name>
<sequence>MMLQLLPLPASMSANVELKKAKKDVKDHEKVGNNDGIVKEKEGKKRAVNDGNFAKEKKTKETMRKAENCQVNENKSEGIFEEELAELEKARKIIAHDELAEFGRVFSKAANPGTIPCNYRPHSVL</sequence>
<proteinExistence type="predicted"/>
<reference evidence="1" key="1">
    <citation type="submission" date="2023-10" db="EMBL/GenBank/DDBJ databases">
        <title>Genome assembly of Pristionchus species.</title>
        <authorList>
            <person name="Yoshida K."/>
            <person name="Sommer R.J."/>
        </authorList>
    </citation>
    <scope>NUCLEOTIDE SEQUENCE</scope>
    <source>
        <strain evidence="1">RS5133</strain>
    </source>
</reference>
<protein>
    <submittedName>
        <fullName evidence="1">Uncharacterized protein</fullName>
    </submittedName>
</protein>
<dbReference type="AlphaFoldDB" id="A0AAV5V415"/>
<evidence type="ECO:0000313" key="2">
    <source>
        <dbReference type="Proteomes" id="UP001432322"/>
    </source>
</evidence>
<keyword evidence="2" id="KW-1185">Reference proteome</keyword>
<feature type="non-terminal residue" evidence="1">
    <location>
        <position position="125"/>
    </location>
</feature>
<gene>
    <name evidence="1" type="ORF">PFISCL1PPCAC_3906</name>
</gene>